<keyword evidence="4" id="KW-0862">Zinc</keyword>
<evidence type="ECO:0000256" key="7">
    <source>
        <dbReference type="ARBA" id="ARBA00023159"/>
    </source>
</evidence>
<dbReference type="Pfam" id="PF08209">
    <property type="entry name" value="Sgf11"/>
    <property type="match status" value="1"/>
</dbReference>
<evidence type="ECO:0000256" key="2">
    <source>
        <dbReference type="ARBA" id="ARBA00022723"/>
    </source>
</evidence>
<evidence type="ECO:0000313" key="13">
    <source>
        <dbReference type="Proteomes" id="UP000734854"/>
    </source>
</evidence>
<dbReference type="GO" id="GO:0006325">
    <property type="term" value="P:chromatin organization"/>
    <property type="evidence" value="ECO:0007669"/>
    <property type="project" value="UniProtKB-KW"/>
</dbReference>
<evidence type="ECO:0000256" key="8">
    <source>
        <dbReference type="ARBA" id="ARBA00023163"/>
    </source>
</evidence>
<dbReference type="EMBL" id="JACMSC010000001">
    <property type="protein sequence ID" value="KAG6535590.1"/>
    <property type="molecule type" value="Genomic_DNA"/>
</dbReference>
<keyword evidence="2" id="KW-0479">Metal-binding</keyword>
<dbReference type="GO" id="GO:0071819">
    <property type="term" value="C:DUBm complex"/>
    <property type="evidence" value="ECO:0007669"/>
    <property type="project" value="UniProtKB-ARBA"/>
</dbReference>
<comment type="subcellular location">
    <subcellularLocation>
        <location evidence="1 10">Nucleus</location>
    </subcellularLocation>
</comment>
<dbReference type="Proteomes" id="UP000734854">
    <property type="component" value="Unassembled WGS sequence"/>
</dbReference>
<gene>
    <name evidence="12" type="ORF">ZIOFF_000612</name>
</gene>
<sequence>MSALNDGSSPPQSPVTIEQRASRCFDDLFESIIVDMASECHRIARLGLDRNLEEEEEELRLSAQARMENLGSSSEYNSKNVADIFGQTHPAIPSETFDCMNCGRPVTAGRFAPHLEKCMGKGRKARPKITRSTTIARNRHARGSPVTVFAPYSTTPNNNIIPDDTPRTGGEELANYTFEKP</sequence>
<accession>A0A8J5M6Q3</accession>
<dbReference type="AlphaFoldDB" id="A0A8J5M6Q3"/>
<keyword evidence="9" id="KW-0539">Nucleus</keyword>
<reference evidence="12 13" key="1">
    <citation type="submission" date="2020-08" db="EMBL/GenBank/DDBJ databases">
        <title>Plant Genome Project.</title>
        <authorList>
            <person name="Zhang R.-G."/>
        </authorList>
    </citation>
    <scope>NUCLEOTIDE SEQUENCE [LARGE SCALE GENOMIC DNA]</scope>
    <source>
        <tissue evidence="12">Rhizome</tissue>
    </source>
</reference>
<dbReference type="GO" id="GO:0070461">
    <property type="term" value="C:SAGA-type complex"/>
    <property type="evidence" value="ECO:0007669"/>
    <property type="project" value="TreeGrafter"/>
</dbReference>
<keyword evidence="8" id="KW-0804">Transcription</keyword>
<keyword evidence="3" id="KW-0863">Zinc-finger</keyword>
<dbReference type="InterPro" id="IPR013246">
    <property type="entry name" value="SAGA_su_Sgf11"/>
</dbReference>
<feature type="region of interest" description="Disordered" evidence="11">
    <location>
        <begin position="148"/>
        <end position="181"/>
    </location>
</feature>
<protein>
    <recommendedName>
        <fullName evidence="10">SAGA-associated factor 11</fullName>
    </recommendedName>
</protein>
<keyword evidence="13" id="KW-1185">Reference proteome</keyword>
<dbReference type="PANTHER" id="PTHR47674">
    <property type="entry name" value="SAGA-ASSOCIATED FACTOR 11"/>
    <property type="match status" value="1"/>
</dbReference>
<evidence type="ECO:0000256" key="11">
    <source>
        <dbReference type="SAM" id="MobiDB-lite"/>
    </source>
</evidence>
<comment type="similarity">
    <text evidence="10">Belongs to the SGF11 family.</text>
</comment>
<evidence type="ECO:0000256" key="1">
    <source>
        <dbReference type="ARBA" id="ARBA00004123"/>
    </source>
</evidence>
<evidence type="ECO:0000256" key="3">
    <source>
        <dbReference type="ARBA" id="ARBA00022771"/>
    </source>
</evidence>
<comment type="caution">
    <text evidence="12">The sequence shown here is derived from an EMBL/GenBank/DDBJ whole genome shotgun (WGS) entry which is preliminary data.</text>
</comment>
<proteinExistence type="inferred from homology"/>
<evidence type="ECO:0000256" key="6">
    <source>
        <dbReference type="ARBA" id="ARBA00023015"/>
    </source>
</evidence>
<dbReference type="PANTHER" id="PTHR47674:SF3">
    <property type="entry name" value="SAGA-ASSOCIATED FACTOR 11"/>
    <property type="match status" value="1"/>
</dbReference>
<evidence type="ECO:0000313" key="12">
    <source>
        <dbReference type="EMBL" id="KAG6535590.1"/>
    </source>
</evidence>
<evidence type="ECO:0000256" key="9">
    <source>
        <dbReference type="ARBA" id="ARBA00023242"/>
    </source>
</evidence>
<evidence type="ECO:0000256" key="4">
    <source>
        <dbReference type="ARBA" id="ARBA00022833"/>
    </source>
</evidence>
<keyword evidence="6" id="KW-0805">Transcription regulation</keyword>
<dbReference type="FunFam" id="3.30.160.60:FF:000118">
    <property type="entry name" value="Ataxin-7-like protein 3"/>
    <property type="match status" value="1"/>
</dbReference>
<keyword evidence="7 10" id="KW-0010">Activator</keyword>
<evidence type="ECO:0000256" key="10">
    <source>
        <dbReference type="RuleBase" id="RU261113"/>
    </source>
</evidence>
<evidence type="ECO:0000256" key="5">
    <source>
        <dbReference type="ARBA" id="ARBA00022853"/>
    </source>
</evidence>
<organism evidence="12 13">
    <name type="scientific">Zingiber officinale</name>
    <name type="common">Ginger</name>
    <name type="synonym">Amomum zingiber</name>
    <dbReference type="NCBI Taxonomy" id="94328"/>
    <lineage>
        <taxon>Eukaryota</taxon>
        <taxon>Viridiplantae</taxon>
        <taxon>Streptophyta</taxon>
        <taxon>Embryophyta</taxon>
        <taxon>Tracheophyta</taxon>
        <taxon>Spermatophyta</taxon>
        <taxon>Magnoliopsida</taxon>
        <taxon>Liliopsida</taxon>
        <taxon>Zingiberales</taxon>
        <taxon>Zingiberaceae</taxon>
        <taxon>Zingiber</taxon>
    </lineage>
</organism>
<keyword evidence="5" id="KW-0156">Chromatin regulator</keyword>
<name>A0A8J5M6Q3_ZINOF</name>
<dbReference type="GO" id="GO:0008270">
    <property type="term" value="F:zinc ion binding"/>
    <property type="evidence" value="ECO:0007669"/>
    <property type="project" value="UniProtKB-KW"/>
</dbReference>